<name>A0A6A3AVY5_HIBSY</name>
<dbReference type="Proteomes" id="UP000436088">
    <property type="component" value="Unassembled WGS sequence"/>
</dbReference>
<dbReference type="AlphaFoldDB" id="A0A6A3AVY5"/>
<evidence type="ECO:0000313" key="2">
    <source>
        <dbReference type="Proteomes" id="UP000436088"/>
    </source>
</evidence>
<dbReference type="EMBL" id="VEPZ02000963">
    <property type="protein sequence ID" value="KAE8707607.1"/>
    <property type="molecule type" value="Genomic_DNA"/>
</dbReference>
<evidence type="ECO:0000313" key="1">
    <source>
        <dbReference type="EMBL" id="KAE8707607.1"/>
    </source>
</evidence>
<comment type="caution">
    <text evidence="1">The sequence shown here is derived from an EMBL/GenBank/DDBJ whole genome shotgun (WGS) entry which is preliminary data.</text>
</comment>
<accession>A0A6A3AVY5</accession>
<protein>
    <submittedName>
        <fullName evidence="1">Uncharacterized protein</fullName>
    </submittedName>
</protein>
<reference evidence="1" key="1">
    <citation type="submission" date="2019-09" db="EMBL/GenBank/DDBJ databases">
        <title>Draft genome information of white flower Hibiscus syriacus.</title>
        <authorList>
            <person name="Kim Y.-M."/>
        </authorList>
    </citation>
    <scope>NUCLEOTIDE SEQUENCE [LARGE SCALE GENOMIC DNA]</scope>
    <source>
        <strain evidence="1">YM2019G1</strain>
    </source>
</reference>
<proteinExistence type="predicted"/>
<gene>
    <name evidence="1" type="ORF">F3Y22_tig00110383pilonHSYRG00400</name>
</gene>
<organism evidence="1 2">
    <name type="scientific">Hibiscus syriacus</name>
    <name type="common">Rose of Sharon</name>
    <dbReference type="NCBI Taxonomy" id="106335"/>
    <lineage>
        <taxon>Eukaryota</taxon>
        <taxon>Viridiplantae</taxon>
        <taxon>Streptophyta</taxon>
        <taxon>Embryophyta</taxon>
        <taxon>Tracheophyta</taxon>
        <taxon>Spermatophyta</taxon>
        <taxon>Magnoliopsida</taxon>
        <taxon>eudicotyledons</taxon>
        <taxon>Gunneridae</taxon>
        <taxon>Pentapetalae</taxon>
        <taxon>rosids</taxon>
        <taxon>malvids</taxon>
        <taxon>Malvales</taxon>
        <taxon>Malvaceae</taxon>
        <taxon>Malvoideae</taxon>
        <taxon>Hibiscus</taxon>
    </lineage>
</organism>
<keyword evidence="2" id="KW-1185">Reference proteome</keyword>
<sequence>MDMRSGVMEKATRNRKRGKILGGLESQTVELGAKSLHRLILVPLLCFSFVQPPVGDEEVWSSKSDTVAVTLTRSIGHDILLREIEIVDDPIVVKLNQSSGYDILRCEVKIVDDSFAVKLSRSVGHDILRRELEIVDGSFVVKLSLELDILCREVEIQGLFHQIEMDASCGHNILHHEVEIVDGSFVVNLSFKLDILRCEVEIQSRVVLVLVGTITFVMKLKSWMAHLL</sequence>